<dbReference type="AlphaFoldDB" id="A0AAN4ZBB1"/>
<feature type="region of interest" description="Disordered" evidence="1">
    <location>
        <begin position="1"/>
        <end position="54"/>
    </location>
</feature>
<protein>
    <submittedName>
        <fullName evidence="2">Uncharacterized protein</fullName>
    </submittedName>
</protein>
<evidence type="ECO:0000256" key="1">
    <source>
        <dbReference type="SAM" id="MobiDB-lite"/>
    </source>
</evidence>
<dbReference type="EMBL" id="BTRK01000002">
    <property type="protein sequence ID" value="GMR38033.1"/>
    <property type="molecule type" value="Genomic_DNA"/>
</dbReference>
<accession>A0AAN4ZBB1</accession>
<evidence type="ECO:0000313" key="2">
    <source>
        <dbReference type="EMBL" id="GMR38033.1"/>
    </source>
</evidence>
<feature type="region of interest" description="Disordered" evidence="1">
    <location>
        <begin position="72"/>
        <end position="94"/>
    </location>
</feature>
<name>A0AAN4ZBB1_9BILA</name>
<proteinExistence type="predicted"/>
<evidence type="ECO:0000313" key="3">
    <source>
        <dbReference type="Proteomes" id="UP001328107"/>
    </source>
</evidence>
<gene>
    <name evidence="2" type="ORF">PMAYCL1PPCAC_08228</name>
</gene>
<keyword evidence="3" id="KW-1185">Reference proteome</keyword>
<comment type="caution">
    <text evidence="2">The sequence shown here is derived from an EMBL/GenBank/DDBJ whole genome shotgun (WGS) entry which is preliminary data.</text>
</comment>
<organism evidence="2 3">
    <name type="scientific">Pristionchus mayeri</name>
    <dbReference type="NCBI Taxonomy" id="1317129"/>
    <lineage>
        <taxon>Eukaryota</taxon>
        <taxon>Metazoa</taxon>
        <taxon>Ecdysozoa</taxon>
        <taxon>Nematoda</taxon>
        <taxon>Chromadorea</taxon>
        <taxon>Rhabditida</taxon>
        <taxon>Rhabditina</taxon>
        <taxon>Diplogasteromorpha</taxon>
        <taxon>Diplogasteroidea</taxon>
        <taxon>Neodiplogasteridae</taxon>
        <taxon>Pristionchus</taxon>
    </lineage>
</organism>
<sequence length="94" mass="10539">MRTGEEGGTKSSTTSRLKAAESAEEIEENDATRCKAANEEPEDTRSEEVRAPLRDRIERVRNGPVNGEILRIDEHSRGRPTSEVREIAREQTCS</sequence>
<dbReference type="Proteomes" id="UP001328107">
    <property type="component" value="Unassembled WGS sequence"/>
</dbReference>
<feature type="compositionally biased region" description="Basic and acidic residues" evidence="1">
    <location>
        <begin position="30"/>
        <end position="54"/>
    </location>
</feature>
<reference evidence="3" key="1">
    <citation type="submission" date="2022-10" db="EMBL/GenBank/DDBJ databases">
        <title>Genome assembly of Pristionchus species.</title>
        <authorList>
            <person name="Yoshida K."/>
            <person name="Sommer R.J."/>
        </authorList>
    </citation>
    <scope>NUCLEOTIDE SEQUENCE [LARGE SCALE GENOMIC DNA]</scope>
    <source>
        <strain evidence="3">RS5460</strain>
    </source>
</reference>